<dbReference type="SUPFAM" id="SSF88946">
    <property type="entry name" value="Sigma2 domain of RNA polymerase sigma factors"/>
    <property type="match status" value="1"/>
</dbReference>
<dbReference type="InterPro" id="IPR000792">
    <property type="entry name" value="Tscrpt_reg_LuxR_C"/>
</dbReference>
<dbReference type="InterPro" id="IPR016032">
    <property type="entry name" value="Sig_transdc_resp-reg_C-effctor"/>
</dbReference>
<dbReference type="Gene3D" id="1.10.1740.10">
    <property type="match status" value="1"/>
</dbReference>
<evidence type="ECO:0000313" key="7">
    <source>
        <dbReference type="EMBL" id="GLK13490.1"/>
    </source>
</evidence>
<dbReference type="AlphaFoldDB" id="A0A9W6I9P5"/>
<keyword evidence="4" id="KW-0804">Transcription</keyword>
<evidence type="ECO:0000256" key="2">
    <source>
        <dbReference type="ARBA" id="ARBA00023015"/>
    </source>
</evidence>
<dbReference type="RefSeq" id="WP_271221773.1">
    <property type="nucleotide sequence ID" value="NZ_BAAAVD010000011.1"/>
</dbReference>
<dbReference type="GO" id="GO:0016987">
    <property type="term" value="F:sigma factor activity"/>
    <property type="evidence" value="ECO:0007669"/>
    <property type="project" value="UniProtKB-KW"/>
</dbReference>
<dbReference type="EMBL" id="BSEV01000023">
    <property type="protein sequence ID" value="GLK13490.1"/>
    <property type="molecule type" value="Genomic_DNA"/>
</dbReference>
<evidence type="ECO:0000259" key="6">
    <source>
        <dbReference type="SMART" id="SM00421"/>
    </source>
</evidence>
<comment type="similarity">
    <text evidence="1">Belongs to the sigma-70 factor family. ECF subfamily.</text>
</comment>
<dbReference type="Pfam" id="PF08281">
    <property type="entry name" value="Sigma70_r4_2"/>
    <property type="match status" value="1"/>
</dbReference>
<reference evidence="7" key="1">
    <citation type="journal article" date="2014" name="Int. J. Syst. Evol. Microbiol.">
        <title>Complete genome sequence of Corynebacterium casei LMG S-19264T (=DSM 44701T), isolated from a smear-ripened cheese.</title>
        <authorList>
            <consortium name="US DOE Joint Genome Institute (JGI-PGF)"/>
            <person name="Walter F."/>
            <person name="Albersmeier A."/>
            <person name="Kalinowski J."/>
            <person name="Ruckert C."/>
        </authorList>
    </citation>
    <scope>NUCLEOTIDE SEQUENCE</scope>
    <source>
        <strain evidence="7">VKM Ac-2007</strain>
    </source>
</reference>
<dbReference type="GO" id="GO:0006352">
    <property type="term" value="P:DNA-templated transcription initiation"/>
    <property type="evidence" value="ECO:0007669"/>
    <property type="project" value="InterPro"/>
</dbReference>
<evidence type="ECO:0000256" key="3">
    <source>
        <dbReference type="ARBA" id="ARBA00023082"/>
    </source>
</evidence>
<dbReference type="InterPro" id="IPR014284">
    <property type="entry name" value="RNA_pol_sigma-70_dom"/>
</dbReference>
<dbReference type="InterPro" id="IPR039425">
    <property type="entry name" value="RNA_pol_sigma-70-like"/>
</dbReference>
<organism evidence="7 8">
    <name type="scientific">Streptosporangium carneum</name>
    <dbReference type="NCBI Taxonomy" id="47481"/>
    <lineage>
        <taxon>Bacteria</taxon>
        <taxon>Bacillati</taxon>
        <taxon>Actinomycetota</taxon>
        <taxon>Actinomycetes</taxon>
        <taxon>Streptosporangiales</taxon>
        <taxon>Streptosporangiaceae</taxon>
        <taxon>Streptosporangium</taxon>
    </lineage>
</organism>
<dbReference type="InterPro" id="IPR036388">
    <property type="entry name" value="WH-like_DNA-bd_sf"/>
</dbReference>
<dbReference type="SMART" id="SM00421">
    <property type="entry name" value="HTH_LUXR"/>
    <property type="match status" value="1"/>
</dbReference>
<evidence type="ECO:0000256" key="5">
    <source>
        <dbReference type="SAM" id="MobiDB-lite"/>
    </source>
</evidence>
<proteinExistence type="inferred from homology"/>
<dbReference type="NCBIfam" id="TIGR02937">
    <property type="entry name" value="sigma70-ECF"/>
    <property type="match status" value="1"/>
</dbReference>
<feature type="region of interest" description="Disordered" evidence="5">
    <location>
        <begin position="1"/>
        <end position="23"/>
    </location>
</feature>
<accession>A0A9W6I9P5</accession>
<evidence type="ECO:0000313" key="8">
    <source>
        <dbReference type="Proteomes" id="UP001143474"/>
    </source>
</evidence>
<reference evidence="7" key="2">
    <citation type="submission" date="2023-01" db="EMBL/GenBank/DDBJ databases">
        <authorList>
            <person name="Sun Q."/>
            <person name="Evtushenko L."/>
        </authorList>
    </citation>
    <scope>NUCLEOTIDE SEQUENCE</scope>
    <source>
        <strain evidence="7">VKM Ac-2007</strain>
    </source>
</reference>
<dbReference type="Gene3D" id="1.10.10.10">
    <property type="entry name" value="Winged helix-like DNA-binding domain superfamily/Winged helix DNA-binding domain"/>
    <property type="match status" value="1"/>
</dbReference>
<comment type="caution">
    <text evidence="7">The sequence shown here is derived from an EMBL/GenBank/DDBJ whole genome shotgun (WGS) entry which is preliminary data.</text>
</comment>
<dbReference type="PANTHER" id="PTHR43133:SF46">
    <property type="entry name" value="RNA POLYMERASE SIGMA-70 FACTOR ECF SUBFAMILY"/>
    <property type="match status" value="1"/>
</dbReference>
<sequence>MSDHEPERTLPPPLLPVSPSDALDQPDTARLAVDHEFSTFYRTTIRQLVVFLLSQGAELTVAADIAQDTMTKAYQRWTEIDQPKAWAYAVASRALIRKIVDILEDPCDQLPEPTSLLPHPDAAAEWEARHDTLRMLRNLPPRQRQILAWTLDGYTPTEIAEQLCITPNTVSANLKKARRAAAHYLKTREEEQ</sequence>
<dbReference type="InterPro" id="IPR013325">
    <property type="entry name" value="RNA_pol_sigma_r2"/>
</dbReference>
<dbReference type="Proteomes" id="UP001143474">
    <property type="component" value="Unassembled WGS sequence"/>
</dbReference>
<dbReference type="CDD" id="cd06170">
    <property type="entry name" value="LuxR_C_like"/>
    <property type="match status" value="1"/>
</dbReference>
<dbReference type="SUPFAM" id="SSF46894">
    <property type="entry name" value="C-terminal effector domain of the bipartite response regulators"/>
    <property type="match status" value="1"/>
</dbReference>
<dbReference type="PANTHER" id="PTHR43133">
    <property type="entry name" value="RNA POLYMERASE ECF-TYPE SIGMA FACTO"/>
    <property type="match status" value="1"/>
</dbReference>
<gene>
    <name evidence="7" type="ORF">GCM10017600_69010</name>
</gene>
<keyword evidence="2" id="KW-0805">Transcription regulation</keyword>
<evidence type="ECO:0000256" key="4">
    <source>
        <dbReference type="ARBA" id="ARBA00023163"/>
    </source>
</evidence>
<keyword evidence="8" id="KW-1185">Reference proteome</keyword>
<name>A0A9W6I9P5_9ACTN</name>
<protein>
    <recommendedName>
        <fullName evidence="6">HTH luxR-type domain-containing protein</fullName>
    </recommendedName>
</protein>
<dbReference type="GO" id="GO:0003677">
    <property type="term" value="F:DNA binding"/>
    <property type="evidence" value="ECO:0007669"/>
    <property type="project" value="InterPro"/>
</dbReference>
<keyword evidence="3" id="KW-0731">Sigma factor</keyword>
<evidence type="ECO:0000256" key="1">
    <source>
        <dbReference type="ARBA" id="ARBA00010641"/>
    </source>
</evidence>
<feature type="domain" description="HTH luxR-type" evidence="6">
    <location>
        <begin position="136"/>
        <end position="185"/>
    </location>
</feature>
<dbReference type="InterPro" id="IPR013249">
    <property type="entry name" value="RNA_pol_sigma70_r4_t2"/>
</dbReference>